<name>C6VVG8_DYAFD</name>
<evidence type="ECO:0000313" key="6">
    <source>
        <dbReference type="Proteomes" id="UP000002011"/>
    </source>
</evidence>
<dbReference type="EMBL" id="CP001619">
    <property type="protein sequence ID" value="ACT96698.1"/>
    <property type="molecule type" value="Genomic_DNA"/>
</dbReference>
<dbReference type="Proteomes" id="UP000002011">
    <property type="component" value="Chromosome"/>
</dbReference>
<keyword evidence="2" id="KW-0645">Protease</keyword>
<reference evidence="5 6" key="1">
    <citation type="journal article" date="2009" name="Stand. Genomic Sci.">
        <title>Complete genome sequence of Dyadobacter fermentans type strain (NS114).</title>
        <authorList>
            <person name="Lang E."/>
            <person name="Lapidus A."/>
            <person name="Chertkov O."/>
            <person name="Brettin T."/>
            <person name="Detter J.C."/>
            <person name="Han C."/>
            <person name="Copeland A."/>
            <person name="Glavina Del Rio T."/>
            <person name="Nolan M."/>
            <person name="Chen F."/>
            <person name="Lucas S."/>
            <person name="Tice H."/>
            <person name="Cheng J.F."/>
            <person name="Land M."/>
            <person name="Hauser L."/>
            <person name="Chang Y.J."/>
            <person name="Jeffries C.D."/>
            <person name="Kopitz M."/>
            <person name="Bruce D."/>
            <person name="Goodwin L."/>
            <person name="Pitluck S."/>
            <person name="Ovchinnikova G."/>
            <person name="Pati A."/>
            <person name="Ivanova N."/>
            <person name="Mavrommatis K."/>
            <person name="Chen A."/>
            <person name="Palaniappan K."/>
            <person name="Chain P."/>
            <person name="Bristow J."/>
            <person name="Eisen J.A."/>
            <person name="Markowitz V."/>
            <person name="Hugenholtz P."/>
            <person name="Goker M."/>
            <person name="Rohde M."/>
            <person name="Kyrpides N.C."/>
            <person name="Klenk H.P."/>
        </authorList>
    </citation>
    <scope>NUCLEOTIDE SEQUENCE [LARGE SCALE GENOMIC DNA]</scope>
    <source>
        <strain evidence="6">ATCC 700827 / DSM 18053 / CIP 107007 / KCTC 52180 / NS114</strain>
    </source>
</reference>
<accession>C6VVG8</accession>
<dbReference type="RefSeq" id="WP_015814938.1">
    <property type="nucleotide sequence ID" value="NC_013037.1"/>
</dbReference>
<dbReference type="GO" id="GO:0006508">
    <property type="term" value="P:proteolysis"/>
    <property type="evidence" value="ECO:0007669"/>
    <property type="project" value="UniProtKB-KW"/>
</dbReference>
<dbReference type="STRING" id="471854.Dfer_5507"/>
<evidence type="ECO:0000256" key="3">
    <source>
        <dbReference type="ARBA" id="ARBA00022801"/>
    </source>
</evidence>
<dbReference type="InterPro" id="IPR054613">
    <property type="entry name" value="Peptidase_S78_dom"/>
</dbReference>
<gene>
    <name evidence="5" type="ordered locus">Dfer_5507</name>
</gene>
<dbReference type="KEGG" id="dfe:Dfer_5507"/>
<dbReference type="eggNOG" id="COG3740">
    <property type="taxonomic scope" value="Bacteria"/>
</dbReference>
<proteinExistence type="predicted"/>
<evidence type="ECO:0000259" key="4">
    <source>
        <dbReference type="Pfam" id="PF04586"/>
    </source>
</evidence>
<keyword evidence="3" id="KW-0378">Hydrolase</keyword>
<sequence>METRVLPQELSEVRAIKNEQGVWHIPGKAIVFNQRSRKIGWFYEVIDSRALEGARIDDAISCFNHNTSIILGSVRNQTTSYTITPGAMEYDILPPDNQHTQDVVIAPIVRRDVTGSSFMFNAARKGDEWVEEDGIYVRYVKKIEEVYEFGPVSMPAYMNTSTDVAKRSYDDFIKEHKQQEIAFRSQFAKMQLALYR</sequence>
<protein>
    <submittedName>
        <fullName evidence="5">Peptidase U35 phage prohead HK97</fullName>
    </submittedName>
</protein>
<dbReference type="GO" id="GO:0008233">
    <property type="term" value="F:peptidase activity"/>
    <property type="evidence" value="ECO:0007669"/>
    <property type="project" value="UniProtKB-KW"/>
</dbReference>
<dbReference type="HOGENOM" id="CLU_097078_2_1_10"/>
<evidence type="ECO:0000313" key="5">
    <source>
        <dbReference type="EMBL" id="ACT96698.1"/>
    </source>
</evidence>
<dbReference type="OrthoDB" id="1049848at2"/>
<keyword evidence="1" id="KW-1188">Viral release from host cell</keyword>
<organism evidence="5 6">
    <name type="scientific">Dyadobacter fermentans (strain ATCC 700827 / DSM 18053 / CIP 107007 / KCTC 52180 / NS114)</name>
    <dbReference type="NCBI Taxonomy" id="471854"/>
    <lineage>
        <taxon>Bacteria</taxon>
        <taxon>Pseudomonadati</taxon>
        <taxon>Bacteroidota</taxon>
        <taxon>Cytophagia</taxon>
        <taxon>Cytophagales</taxon>
        <taxon>Spirosomataceae</taxon>
        <taxon>Dyadobacter</taxon>
    </lineage>
</organism>
<feature type="domain" description="Prohead serine protease" evidence="4">
    <location>
        <begin position="12"/>
        <end position="172"/>
    </location>
</feature>
<evidence type="ECO:0000256" key="1">
    <source>
        <dbReference type="ARBA" id="ARBA00022612"/>
    </source>
</evidence>
<evidence type="ECO:0000256" key="2">
    <source>
        <dbReference type="ARBA" id="ARBA00022670"/>
    </source>
</evidence>
<dbReference type="AlphaFoldDB" id="C6VVG8"/>
<keyword evidence="6" id="KW-1185">Reference proteome</keyword>
<dbReference type="Pfam" id="PF04586">
    <property type="entry name" value="Peptidase_S78"/>
    <property type="match status" value="1"/>
</dbReference>